<gene>
    <name evidence="3" type="primary">LOC110309659</name>
</gene>
<name>A0A6P5R3K2_MUSCR</name>
<dbReference type="GeneID" id="110309659"/>
<dbReference type="Proteomes" id="UP000515126">
    <property type="component" value="Chromosome 14"/>
</dbReference>
<feature type="compositionally biased region" description="Low complexity" evidence="1">
    <location>
        <begin position="1"/>
        <end position="35"/>
    </location>
</feature>
<evidence type="ECO:0000313" key="2">
    <source>
        <dbReference type="Proteomes" id="UP000515126"/>
    </source>
</evidence>
<feature type="compositionally biased region" description="Acidic residues" evidence="1">
    <location>
        <begin position="36"/>
        <end position="50"/>
    </location>
</feature>
<sequence>MGRGLRASGPGRSGSSQRPPPGLRGAAMLATAAAGLEEEEETEEEKEEAEVGTAAGARPEASQQPGMPPPAPPPRPPPRRTLRSPRGEMSPGARRLRPGSPKLPHRRLHSRGPPLWPLSSPARLRPGGGSRQLKHWAKGKGPDPTGP</sequence>
<dbReference type="AlphaFoldDB" id="A0A6P5R3K2"/>
<dbReference type="RefSeq" id="XP_021038048.1">
    <property type="nucleotide sequence ID" value="XM_021182389.1"/>
</dbReference>
<evidence type="ECO:0000313" key="3">
    <source>
        <dbReference type="RefSeq" id="XP_021038048.1"/>
    </source>
</evidence>
<reference evidence="3" key="1">
    <citation type="submission" date="2025-08" db="UniProtKB">
        <authorList>
            <consortium name="RefSeq"/>
        </authorList>
    </citation>
    <scope>IDENTIFICATION</scope>
</reference>
<evidence type="ECO:0000256" key="1">
    <source>
        <dbReference type="SAM" id="MobiDB-lite"/>
    </source>
</evidence>
<feature type="region of interest" description="Disordered" evidence="1">
    <location>
        <begin position="1"/>
        <end position="147"/>
    </location>
</feature>
<protein>
    <submittedName>
        <fullName evidence="3">Acidic proline-rich protein PRP25-like</fullName>
    </submittedName>
</protein>
<keyword evidence="2" id="KW-1185">Reference proteome</keyword>
<organism evidence="2 3">
    <name type="scientific">Mus caroli</name>
    <name type="common">Ryukyu mouse</name>
    <name type="synonym">Ricefield mouse</name>
    <dbReference type="NCBI Taxonomy" id="10089"/>
    <lineage>
        <taxon>Eukaryota</taxon>
        <taxon>Metazoa</taxon>
        <taxon>Chordata</taxon>
        <taxon>Craniata</taxon>
        <taxon>Vertebrata</taxon>
        <taxon>Euteleostomi</taxon>
        <taxon>Mammalia</taxon>
        <taxon>Eutheria</taxon>
        <taxon>Euarchontoglires</taxon>
        <taxon>Glires</taxon>
        <taxon>Rodentia</taxon>
        <taxon>Myomorpha</taxon>
        <taxon>Muroidea</taxon>
        <taxon>Muridae</taxon>
        <taxon>Murinae</taxon>
        <taxon>Mus</taxon>
        <taxon>Mus</taxon>
    </lineage>
</organism>
<proteinExistence type="predicted"/>
<feature type="compositionally biased region" description="Pro residues" evidence="1">
    <location>
        <begin position="66"/>
        <end position="76"/>
    </location>
</feature>
<accession>A0A6P5R3K2</accession>
<dbReference type="KEGG" id="mcal:110309659"/>